<organism evidence="2 3">
    <name type="scientific">Acanthamoeba castellanii (strain ATCC 30010 / Neff)</name>
    <dbReference type="NCBI Taxonomy" id="1257118"/>
    <lineage>
        <taxon>Eukaryota</taxon>
        <taxon>Amoebozoa</taxon>
        <taxon>Discosea</taxon>
        <taxon>Longamoebia</taxon>
        <taxon>Centramoebida</taxon>
        <taxon>Acanthamoebidae</taxon>
        <taxon>Acanthamoeba</taxon>
    </lineage>
</organism>
<dbReference type="EMBL" id="KB007894">
    <property type="protein sequence ID" value="ELR21912.1"/>
    <property type="molecule type" value="Genomic_DNA"/>
</dbReference>
<protein>
    <submittedName>
        <fullName evidence="2">Uncharacterized protein</fullName>
    </submittedName>
</protein>
<keyword evidence="1" id="KW-0732">Signal</keyword>
<dbReference type="GeneID" id="14922829"/>
<evidence type="ECO:0000313" key="3">
    <source>
        <dbReference type="Proteomes" id="UP000011083"/>
    </source>
</evidence>
<evidence type="ECO:0000313" key="2">
    <source>
        <dbReference type="EMBL" id="ELR21912.1"/>
    </source>
</evidence>
<dbReference type="RefSeq" id="XP_004347744.1">
    <property type="nucleotide sequence ID" value="XM_004347694.1"/>
</dbReference>
<keyword evidence="3" id="KW-1185">Reference proteome</keyword>
<evidence type="ECO:0000256" key="1">
    <source>
        <dbReference type="SAM" id="SignalP"/>
    </source>
</evidence>
<name>L8H9I4_ACACF</name>
<dbReference type="VEuPathDB" id="AmoebaDB:ACA1_046110"/>
<proteinExistence type="predicted"/>
<gene>
    <name evidence="2" type="ORF">ACA1_046110</name>
</gene>
<reference evidence="2 3" key="1">
    <citation type="journal article" date="2013" name="Genome Biol.">
        <title>Genome of Acanthamoeba castellanii highlights extensive lateral gene transfer and early evolution of tyrosine kinase signaling.</title>
        <authorList>
            <person name="Clarke M."/>
            <person name="Lohan A.J."/>
            <person name="Liu B."/>
            <person name="Lagkouvardos I."/>
            <person name="Roy S."/>
            <person name="Zafar N."/>
            <person name="Bertelli C."/>
            <person name="Schilde C."/>
            <person name="Kianianmomeni A."/>
            <person name="Burglin T.R."/>
            <person name="Frech C."/>
            <person name="Turcotte B."/>
            <person name="Kopec K.O."/>
            <person name="Synnott J.M."/>
            <person name="Choo C."/>
            <person name="Paponov I."/>
            <person name="Finkler A."/>
            <person name="Soon Heng Tan C."/>
            <person name="Hutchins A.P."/>
            <person name="Weinmeier T."/>
            <person name="Rattei T."/>
            <person name="Chu J.S."/>
            <person name="Gimenez G."/>
            <person name="Irimia M."/>
            <person name="Rigden D.J."/>
            <person name="Fitzpatrick D.A."/>
            <person name="Lorenzo-Morales J."/>
            <person name="Bateman A."/>
            <person name="Chiu C.H."/>
            <person name="Tang P."/>
            <person name="Hegemann P."/>
            <person name="Fromm H."/>
            <person name="Raoult D."/>
            <person name="Greub G."/>
            <person name="Miranda-Saavedra D."/>
            <person name="Chen N."/>
            <person name="Nash P."/>
            <person name="Ginger M.L."/>
            <person name="Horn M."/>
            <person name="Schaap P."/>
            <person name="Caler L."/>
            <person name="Loftus B."/>
        </authorList>
    </citation>
    <scope>NUCLEOTIDE SEQUENCE [LARGE SCALE GENOMIC DNA]</scope>
    <source>
        <strain evidence="2 3">Neff</strain>
    </source>
</reference>
<accession>L8H9I4</accession>
<sequence>MKLWAFILLLSLVALASALPRDRKETEKPLLPRIFLDLTKGEVPYFTEEEMASEHYKTAMAVAWKADGKINARFGNMLADRVSSAYFAPFLFKFIGECATIPDALAWELSMPKQEGSLVRTIVLSREQGWLELNLATGESVPRTKIPERSLRSLAAQPVDAVAVAVDAVAVAIAAQ</sequence>
<feature type="chain" id="PRO_5003990234" evidence="1">
    <location>
        <begin position="19"/>
        <end position="176"/>
    </location>
</feature>
<dbReference type="AlphaFoldDB" id="L8H9I4"/>
<dbReference type="KEGG" id="acan:ACA1_046110"/>
<feature type="signal peptide" evidence="1">
    <location>
        <begin position="1"/>
        <end position="18"/>
    </location>
</feature>
<dbReference type="Proteomes" id="UP000011083">
    <property type="component" value="Unassembled WGS sequence"/>
</dbReference>